<dbReference type="InterPro" id="IPR036005">
    <property type="entry name" value="Creatinase/aminopeptidase-like"/>
</dbReference>
<dbReference type="Gene3D" id="3.90.230.10">
    <property type="entry name" value="Creatinase/methionine aminopeptidase superfamily"/>
    <property type="match status" value="1"/>
</dbReference>
<keyword evidence="1" id="KW-0805">Transcription regulation</keyword>
<comment type="function">
    <text evidence="1">Component of the FACT complex, a general chromatin factor that acts to reorganize nucleosomes. The FACT complex is involved in multiple processes that require DNA as a template such as mRNA elongation, DNA replication and DNA repair. During transcription elongation the FACT complex acts as a histone chaperone that both destabilizes and restores nucleosomal structure. It facilitates the passage of RNA polymerase II and transcription by promoting the dissociation of one histone H2A-H2B dimer from the nucleosome, then subsequently promotes the reestablishment of the nucleosome following the passage of RNA polymerase II.</text>
</comment>
<keyword evidence="5" id="KW-1185">Reference proteome</keyword>
<evidence type="ECO:0000259" key="3">
    <source>
        <dbReference type="Pfam" id="PF14826"/>
    </source>
</evidence>
<comment type="similarity">
    <text evidence="1">Belongs to the peptidase M24 family. SPT16 subfamily.</text>
</comment>
<dbReference type="Pfam" id="PF00557">
    <property type="entry name" value="Peptidase_M24"/>
    <property type="match status" value="1"/>
</dbReference>
<dbReference type="GO" id="GO:0035101">
    <property type="term" value="C:FACT complex"/>
    <property type="evidence" value="ECO:0007669"/>
    <property type="project" value="UniProtKB-UniRule"/>
</dbReference>
<name>A0ABD1TMI8_9LAMI</name>
<dbReference type="PANTHER" id="PTHR13980">
    <property type="entry name" value="CDC68 RELATED"/>
    <property type="match status" value="1"/>
</dbReference>
<keyword evidence="1" id="KW-0235">DNA replication</keyword>
<proteinExistence type="inferred from homology"/>
<dbReference type="Pfam" id="PF14826">
    <property type="entry name" value="FACT-Spt16_Nlob"/>
    <property type="match status" value="1"/>
</dbReference>
<sequence length="350" mass="38200">MHVKAKTEDGSTQMDAVLHAIHSQSKQGESAAPTVGYIAREVPEGKLLELWADKLKNSGFQLIDMTNGLTDLFAVKDKTFVMKNFVVPKVEKVIDEEKKVTHSSLTDDTEKAILSPVKIGVKLKADNVEICYPPIFQSGGKFDLRLGASSNDEYLYYDSSSVIICALGSRYSSYCSNVARTYFIDADGAHSKAYEVLLKAHEAAILALKPGNLFSAVYQAALSVVKRDAPELVPNLTKYAGTGIGLEFREPGMSLNARNERVLKSGMVFNVSLGFQNLQTNTSSPKSQNFSLALADTVIVTDDGCNVATSLSSKFLKDEELRKQHQAELAHQKNAETARRLAGVGSGIWR</sequence>
<comment type="subunit">
    <text evidence="1">Component of the FACT complex.</text>
</comment>
<dbReference type="InterPro" id="IPR033825">
    <property type="entry name" value="Spt16_M24"/>
</dbReference>
<dbReference type="InterPro" id="IPR000994">
    <property type="entry name" value="Pept_M24"/>
</dbReference>
<dbReference type="PANTHER" id="PTHR13980:SF15">
    <property type="entry name" value="FACT COMPLEX SUBUNIT SPT16"/>
    <property type="match status" value="1"/>
</dbReference>
<keyword evidence="1" id="KW-0158">Chromosome</keyword>
<dbReference type="InterPro" id="IPR029149">
    <property type="entry name" value="Creatin/AminoP/Spt16_N"/>
</dbReference>
<feature type="domain" description="FACT complex subunit SPT16 N-terminal lobe" evidence="3">
    <location>
        <begin position="1"/>
        <end position="67"/>
    </location>
</feature>
<comment type="subcellular location">
    <subcellularLocation>
        <location evidence="1">Nucleus</location>
    </subcellularLocation>
    <subcellularLocation>
        <location evidence="1">Chromosome</location>
    </subcellularLocation>
</comment>
<reference evidence="5" key="1">
    <citation type="submission" date="2024-07" db="EMBL/GenBank/DDBJ databases">
        <title>Two chromosome-level genome assemblies of Korean endemic species Abeliophyllum distichum and Forsythia ovata (Oleaceae).</title>
        <authorList>
            <person name="Jang H."/>
        </authorList>
    </citation>
    <scope>NUCLEOTIDE SEQUENCE [LARGE SCALE GENOMIC DNA]</scope>
</reference>
<comment type="caution">
    <text evidence="4">The sequence shown here is derived from an EMBL/GenBank/DDBJ whole genome shotgun (WGS) entry which is preliminary data.</text>
</comment>
<dbReference type="Gene3D" id="3.40.350.10">
    <property type="entry name" value="Creatinase/prolidase N-terminal domain"/>
    <property type="match status" value="1"/>
</dbReference>
<keyword evidence="1" id="KW-0804">Transcription</keyword>
<dbReference type="AlphaFoldDB" id="A0ABD1TMI8"/>
<evidence type="ECO:0000259" key="2">
    <source>
        <dbReference type="Pfam" id="PF00557"/>
    </source>
</evidence>
<gene>
    <name evidence="4" type="ORF">Fot_27905</name>
</gene>
<feature type="domain" description="Peptidase M24" evidence="2">
    <location>
        <begin position="99"/>
        <end position="302"/>
    </location>
</feature>
<dbReference type="GO" id="GO:0006260">
    <property type="term" value="P:DNA replication"/>
    <property type="evidence" value="ECO:0007669"/>
    <property type="project" value="UniProtKB-KW"/>
</dbReference>
<dbReference type="FunFam" id="3.90.230.10:FF:000005">
    <property type="entry name" value="FACT complex subunit spt16"/>
    <property type="match status" value="1"/>
</dbReference>
<organism evidence="4 5">
    <name type="scientific">Forsythia ovata</name>
    <dbReference type="NCBI Taxonomy" id="205694"/>
    <lineage>
        <taxon>Eukaryota</taxon>
        <taxon>Viridiplantae</taxon>
        <taxon>Streptophyta</taxon>
        <taxon>Embryophyta</taxon>
        <taxon>Tracheophyta</taxon>
        <taxon>Spermatophyta</taxon>
        <taxon>Magnoliopsida</taxon>
        <taxon>eudicotyledons</taxon>
        <taxon>Gunneridae</taxon>
        <taxon>Pentapetalae</taxon>
        <taxon>asterids</taxon>
        <taxon>lamiids</taxon>
        <taxon>Lamiales</taxon>
        <taxon>Oleaceae</taxon>
        <taxon>Forsythieae</taxon>
        <taxon>Forsythia</taxon>
    </lineage>
</organism>
<dbReference type="InterPro" id="IPR029148">
    <property type="entry name" value="FACT-SPT16_Nlobe"/>
</dbReference>
<dbReference type="InterPro" id="IPR040258">
    <property type="entry name" value="Spt16"/>
</dbReference>
<dbReference type="Proteomes" id="UP001604277">
    <property type="component" value="Unassembled WGS sequence"/>
</dbReference>
<protein>
    <recommendedName>
        <fullName evidence="1">FACT complex subunit</fullName>
    </recommendedName>
</protein>
<dbReference type="GO" id="GO:0006281">
    <property type="term" value="P:DNA repair"/>
    <property type="evidence" value="ECO:0007669"/>
    <property type="project" value="UniProtKB-UniRule"/>
</dbReference>
<accession>A0ABD1TMI8</accession>
<evidence type="ECO:0000256" key="1">
    <source>
        <dbReference type="RuleBase" id="RU367052"/>
    </source>
</evidence>
<dbReference type="EMBL" id="JBFOLJ010000008">
    <property type="protein sequence ID" value="KAL2513934.1"/>
    <property type="molecule type" value="Genomic_DNA"/>
</dbReference>
<keyword evidence="1" id="KW-0539">Nucleus</keyword>
<dbReference type="CDD" id="cd01091">
    <property type="entry name" value="CDC68-like"/>
    <property type="match status" value="1"/>
</dbReference>
<evidence type="ECO:0000313" key="5">
    <source>
        <dbReference type="Proteomes" id="UP001604277"/>
    </source>
</evidence>
<dbReference type="SUPFAM" id="SSF55920">
    <property type="entry name" value="Creatinase/aminopeptidase"/>
    <property type="match status" value="1"/>
</dbReference>
<evidence type="ECO:0000313" key="4">
    <source>
        <dbReference type="EMBL" id="KAL2513934.1"/>
    </source>
</evidence>
<keyword evidence="1" id="KW-0227">DNA damage</keyword>
<keyword evidence="1" id="KW-0234">DNA repair</keyword>